<protein>
    <recommendedName>
        <fullName evidence="4">Ycf66 family protein</fullName>
    </recommendedName>
</protein>
<dbReference type="EMBL" id="BLAY01000021">
    <property type="protein sequence ID" value="GET37001.1"/>
    <property type="molecule type" value="Genomic_DNA"/>
</dbReference>
<dbReference type="Proteomes" id="UP001050975">
    <property type="component" value="Unassembled WGS sequence"/>
</dbReference>
<gene>
    <name evidence="2" type="ORF">MiSe_17540</name>
</gene>
<keyword evidence="1" id="KW-1133">Transmembrane helix</keyword>
<evidence type="ECO:0008006" key="4">
    <source>
        <dbReference type="Google" id="ProtNLM"/>
    </source>
</evidence>
<name>A0AAV3X8N0_9CYAN</name>
<keyword evidence="3" id="KW-1185">Reference proteome</keyword>
<dbReference type="RefSeq" id="WP_226577723.1">
    <property type="nucleotide sequence ID" value="NZ_BLAY01000021.1"/>
</dbReference>
<evidence type="ECO:0000256" key="1">
    <source>
        <dbReference type="SAM" id="Phobius"/>
    </source>
</evidence>
<evidence type="ECO:0000313" key="2">
    <source>
        <dbReference type="EMBL" id="GET37001.1"/>
    </source>
</evidence>
<keyword evidence="1" id="KW-0812">Transmembrane</keyword>
<sequence length="114" mass="13153">MHDIDPFENPDINRLQLYVYLTPGIGFFPALWTLYRRNGSRRQKAVSRLAVSLAFCWLLGYILLGASADASESLKLPLLVMNSLLTSGYFIVSVWLMIRLSQRQPLTLWKKRHL</sequence>
<organism evidence="2 3">
    <name type="scientific">Microseira wollei NIES-4236</name>
    <dbReference type="NCBI Taxonomy" id="2530354"/>
    <lineage>
        <taxon>Bacteria</taxon>
        <taxon>Bacillati</taxon>
        <taxon>Cyanobacteriota</taxon>
        <taxon>Cyanophyceae</taxon>
        <taxon>Oscillatoriophycideae</taxon>
        <taxon>Aerosakkonematales</taxon>
        <taxon>Aerosakkonemataceae</taxon>
        <taxon>Microseira</taxon>
    </lineage>
</organism>
<keyword evidence="1" id="KW-0472">Membrane</keyword>
<feature type="transmembrane region" description="Helical" evidence="1">
    <location>
        <begin position="76"/>
        <end position="98"/>
    </location>
</feature>
<proteinExistence type="predicted"/>
<reference evidence="2" key="1">
    <citation type="submission" date="2019-10" db="EMBL/GenBank/DDBJ databases">
        <title>Draft genome sequece of Microseira wollei NIES-4236.</title>
        <authorList>
            <person name="Yamaguchi H."/>
            <person name="Suzuki S."/>
            <person name="Kawachi M."/>
        </authorList>
    </citation>
    <scope>NUCLEOTIDE SEQUENCE</scope>
    <source>
        <strain evidence="2">NIES-4236</strain>
    </source>
</reference>
<comment type="caution">
    <text evidence="2">The sequence shown here is derived from an EMBL/GenBank/DDBJ whole genome shotgun (WGS) entry which is preliminary data.</text>
</comment>
<dbReference type="AlphaFoldDB" id="A0AAV3X8N0"/>
<feature type="transmembrane region" description="Helical" evidence="1">
    <location>
        <begin position="46"/>
        <end position="64"/>
    </location>
</feature>
<feature type="transmembrane region" description="Helical" evidence="1">
    <location>
        <begin position="15"/>
        <end position="34"/>
    </location>
</feature>
<accession>A0AAV3X8N0</accession>
<evidence type="ECO:0000313" key="3">
    <source>
        <dbReference type="Proteomes" id="UP001050975"/>
    </source>
</evidence>